<evidence type="ECO:0000256" key="10">
    <source>
        <dbReference type="ARBA" id="ARBA00023239"/>
    </source>
</evidence>
<keyword evidence="9" id="KW-0411">Iron-sulfur</keyword>
<dbReference type="EMBL" id="QRVM01000139">
    <property type="protein sequence ID" value="RGS42795.1"/>
    <property type="molecule type" value="Genomic_DNA"/>
</dbReference>
<evidence type="ECO:0000256" key="6">
    <source>
        <dbReference type="ARBA" id="ARBA00022485"/>
    </source>
</evidence>
<dbReference type="GO" id="GO:0051539">
    <property type="term" value="F:4 iron, 4 sulfur cluster binding"/>
    <property type="evidence" value="ECO:0007669"/>
    <property type="project" value="UniProtKB-KW"/>
</dbReference>
<dbReference type="SUPFAM" id="SSF143548">
    <property type="entry name" value="Serine metabolism enzymes domain"/>
    <property type="match status" value="1"/>
</dbReference>
<comment type="catalytic activity">
    <reaction evidence="12">
        <text>L-serine = pyruvate + NH4(+)</text>
        <dbReference type="Rhea" id="RHEA:19169"/>
        <dbReference type="ChEBI" id="CHEBI:15361"/>
        <dbReference type="ChEBI" id="CHEBI:28938"/>
        <dbReference type="ChEBI" id="CHEBI:33384"/>
        <dbReference type="EC" id="4.3.1.17"/>
    </reaction>
</comment>
<dbReference type="EC" id="4.3.1.17" evidence="4"/>
<keyword evidence="10 15" id="KW-0456">Lyase</keyword>
<keyword evidence="5" id="KW-0312">Gluconeogenesis</keyword>
<evidence type="ECO:0000256" key="8">
    <source>
        <dbReference type="ARBA" id="ARBA00023004"/>
    </source>
</evidence>
<gene>
    <name evidence="15" type="ORF">DWX92_12585</name>
</gene>
<evidence type="ECO:0000256" key="7">
    <source>
        <dbReference type="ARBA" id="ARBA00022723"/>
    </source>
</evidence>
<name>A0A412IRR9_9FIRM</name>
<evidence type="ECO:0000256" key="11">
    <source>
        <dbReference type="ARBA" id="ARBA00041766"/>
    </source>
</evidence>
<evidence type="ECO:0000256" key="2">
    <source>
        <dbReference type="ARBA" id="ARBA00004742"/>
    </source>
</evidence>
<dbReference type="Pfam" id="PF03315">
    <property type="entry name" value="SDH_beta"/>
    <property type="match status" value="1"/>
</dbReference>
<evidence type="ECO:0000256" key="9">
    <source>
        <dbReference type="ARBA" id="ARBA00023014"/>
    </source>
</evidence>
<evidence type="ECO:0000256" key="1">
    <source>
        <dbReference type="ARBA" id="ARBA00001966"/>
    </source>
</evidence>
<dbReference type="RefSeq" id="WP_118320891.1">
    <property type="nucleotide sequence ID" value="NZ_QRVM01000139.1"/>
</dbReference>
<dbReference type="GO" id="GO:0046872">
    <property type="term" value="F:metal ion binding"/>
    <property type="evidence" value="ECO:0007669"/>
    <property type="project" value="UniProtKB-KW"/>
</dbReference>
<keyword evidence="8" id="KW-0408">Iron</keyword>
<dbReference type="Gene3D" id="3.30.1330.90">
    <property type="entry name" value="D-3-phosphoglycerate dehydrogenase, domain 3"/>
    <property type="match status" value="1"/>
</dbReference>
<dbReference type="AlphaFoldDB" id="A0A412IRR9"/>
<dbReference type="GO" id="GO:0003941">
    <property type="term" value="F:L-serine ammonia-lyase activity"/>
    <property type="evidence" value="ECO:0007669"/>
    <property type="project" value="UniProtKB-EC"/>
</dbReference>
<protein>
    <recommendedName>
        <fullName evidence="4">L-serine ammonia-lyase</fullName>
        <ecNumber evidence="4">4.3.1.17</ecNumber>
    </recommendedName>
    <alternativeName>
        <fullName evidence="11">L-serine deaminase</fullName>
    </alternativeName>
</protein>
<comment type="similarity">
    <text evidence="3">Belongs to the iron-sulfur dependent L-serine dehydratase family.</text>
</comment>
<sequence length="403" mass="43775">MQSIKTIYKIGPGPSSSHTFGPMMASKYINEQYPDATHFKITLFGSLALTGKGHLTDKIILKTLGASKCEIIFDMKTAVEHPNTMIIEVFDNDTKVAQHTFVSIGGGKIEIDGKKGNVDPEIYPHTKMDDIQVYCNERHLRLDQYIDEVEDSDFDSYMNQIFKQMLKTVNTGLKKTGVLPGSLKIDRVAHALHQSAQSCSDIQDKNSLLLSSYAYAANEQNASGGIVVTAPTMGSCGVLPSLVYHFYHDQKYPKKTLIQGLKVAGLIGNLIQTNATISGAKAGCQAEVGAACSMGAAFVAYCQLQNNEQIECAAEIGLEHHLGLTCDPVGGYVMIPCIERNAVAAQRSVDAARLAKYLRNVKKNRVSFDMVVQTMNLTGKKLPIELKESALGGLAVVVPEKIG</sequence>
<dbReference type="Pfam" id="PF03313">
    <property type="entry name" value="SDH_alpha"/>
    <property type="match status" value="1"/>
</dbReference>
<evidence type="ECO:0000259" key="13">
    <source>
        <dbReference type="Pfam" id="PF03313"/>
    </source>
</evidence>
<feature type="domain" description="Serine dehydratase-like alpha subunit" evidence="13">
    <location>
        <begin position="150"/>
        <end position="395"/>
    </location>
</feature>
<reference evidence="15 16" key="1">
    <citation type="submission" date="2018-08" db="EMBL/GenBank/DDBJ databases">
        <title>A genome reference for cultivated species of the human gut microbiota.</title>
        <authorList>
            <person name="Zou Y."/>
            <person name="Xue W."/>
            <person name="Luo G."/>
        </authorList>
    </citation>
    <scope>NUCLEOTIDE SEQUENCE [LARGE SCALE GENOMIC DNA]</scope>
    <source>
        <strain evidence="15 16">AF22-10AC</strain>
    </source>
</reference>
<dbReference type="InterPro" id="IPR051318">
    <property type="entry name" value="Fe-S_L-Ser"/>
</dbReference>
<proteinExistence type="inferred from homology"/>
<evidence type="ECO:0000256" key="4">
    <source>
        <dbReference type="ARBA" id="ARBA00012093"/>
    </source>
</evidence>
<comment type="cofactor">
    <cofactor evidence="1">
        <name>[4Fe-4S] cluster</name>
        <dbReference type="ChEBI" id="CHEBI:49883"/>
    </cofactor>
</comment>
<comment type="pathway">
    <text evidence="2">Carbohydrate biosynthesis; gluconeogenesis.</text>
</comment>
<accession>A0A412IRR9</accession>
<dbReference type="InterPro" id="IPR005130">
    <property type="entry name" value="Ser_deHydtase-like_asu"/>
</dbReference>
<dbReference type="Proteomes" id="UP000285274">
    <property type="component" value="Unassembled WGS sequence"/>
</dbReference>
<evidence type="ECO:0000256" key="12">
    <source>
        <dbReference type="ARBA" id="ARBA00049406"/>
    </source>
</evidence>
<evidence type="ECO:0000256" key="3">
    <source>
        <dbReference type="ARBA" id="ARBA00008636"/>
    </source>
</evidence>
<dbReference type="InterPro" id="IPR029009">
    <property type="entry name" value="ASB_dom_sf"/>
</dbReference>
<evidence type="ECO:0000313" key="16">
    <source>
        <dbReference type="Proteomes" id="UP000285274"/>
    </source>
</evidence>
<evidence type="ECO:0000256" key="5">
    <source>
        <dbReference type="ARBA" id="ARBA00022432"/>
    </source>
</evidence>
<dbReference type="GO" id="GO:0006094">
    <property type="term" value="P:gluconeogenesis"/>
    <property type="evidence" value="ECO:0007669"/>
    <property type="project" value="UniProtKB-KW"/>
</dbReference>
<keyword evidence="6" id="KW-0004">4Fe-4S</keyword>
<evidence type="ECO:0000259" key="14">
    <source>
        <dbReference type="Pfam" id="PF03315"/>
    </source>
</evidence>
<keyword evidence="7" id="KW-0479">Metal-binding</keyword>
<dbReference type="InterPro" id="IPR005131">
    <property type="entry name" value="Ser_deHydtase_bsu"/>
</dbReference>
<dbReference type="PANTHER" id="PTHR30182">
    <property type="entry name" value="L-SERINE DEHYDRATASE"/>
    <property type="match status" value="1"/>
</dbReference>
<dbReference type="PANTHER" id="PTHR30182:SF1">
    <property type="entry name" value="L-SERINE DEHYDRATASE 1"/>
    <property type="match status" value="1"/>
</dbReference>
<feature type="domain" description="Serine dehydratase beta chain" evidence="14">
    <location>
        <begin position="3"/>
        <end position="68"/>
    </location>
</feature>
<evidence type="ECO:0000313" key="15">
    <source>
        <dbReference type="EMBL" id="RGS42795.1"/>
    </source>
</evidence>
<organism evidence="15 16">
    <name type="scientific">Holdemanella biformis</name>
    <dbReference type="NCBI Taxonomy" id="1735"/>
    <lineage>
        <taxon>Bacteria</taxon>
        <taxon>Bacillati</taxon>
        <taxon>Bacillota</taxon>
        <taxon>Erysipelotrichia</taxon>
        <taxon>Erysipelotrichales</taxon>
        <taxon>Erysipelotrichaceae</taxon>
        <taxon>Holdemanella</taxon>
    </lineage>
</organism>
<comment type="caution">
    <text evidence="15">The sequence shown here is derived from an EMBL/GenBank/DDBJ whole genome shotgun (WGS) entry which is preliminary data.</text>
</comment>